<dbReference type="PANTHER" id="PTHR48207">
    <property type="entry name" value="SUCCINATE--HYDROXYMETHYLGLUTARATE COA-TRANSFERASE"/>
    <property type="match status" value="1"/>
</dbReference>
<reference evidence="3 4" key="1">
    <citation type="submission" date="2017-09" db="EMBL/GenBank/DDBJ databases">
        <title>The Catabolism of 3,6-Dichlorosalicylic acid is Initiated by the Cytochrome P450 Monooxygenase DsmABC in Rhizorhabdus dicambivorans Ndbn-20.</title>
        <authorList>
            <person name="Na L."/>
        </authorList>
    </citation>
    <scope>NUCLEOTIDE SEQUENCE [LARGE SCALE GENOMIC DNA]</scope>
    <source>
        <strain evidence="3 4">Ndbn-20m</strain>
    </source>
</reference>
<proteinExistence type="predicted"/>
<dbReference type="InterPro" id="IPR023606">
    <property type="entry name" value="CoA-Trfase_III_dom_1_sf"/>
</dbReference>
<dbReference type="GO" id="GO:0008410">
    <property type="term" value="F:CoA-transferase activity"/>
    <property type="evidence" value="ECO:0007669"/>
    <property type="project" value="TreeGrafter"/>
</dbReference>
<dbReference type="RefSeq" id="WP_066962286.1">
    <property type="nucleotide sequence ID" value="NZ_CP023449.1"/>
</dbReference>
<protein>
    <submittedName>
        <fullName evidence="3">CoA transferase</fullName>
    </submittedName>
</protein>
<keyword evidence="1 3" id="KW-0808">Transferase</keyword>
<dbReference type="InterPro" id="IPR003673">
    <property type="entry name" value="CoA-Trfase_fam_III"/>
</dbReference>
<dbReference type="InterPro" id="IPR050483">
    <property type="entry name" value="CoA-transferase_III_domain"/>
</dbReference>
<gene>
    <name evidence="3" type="ORF">COO09_07305</name>
</gene>
<dbReference type="SUPFAM" id="SSF89796">
    <property type="entry name" value="CoA-transferase family III (CaiB/BaiF)"/>
    <property type="match status" value="1"/>
</dbReference>
<sequence>MTGALEGIRILDLSHALAAPSATKLLADYGAEVIKIEPPEKGDFTRALTPGVFEAFNCNKKSLAVNLKAPEGVRIVRDLARISDVVVEAFRPGVVAKLGLGREELTAINPKLIYASFSAFGQSGPGAKRAGVDALAQAESGLVQIQGKLIPNLSFVDVTAGLALTSAIMASIMKRDRTGRIDHIDLNLFDMALYIQSGPILQYSLTGKMLDQAAQAGRNPLANVFEAADGPLYMGLYWDPDWTILCEIAGEPELATDPRFATAADRSANVGELTEVVGRILSTRPRRAWIDALEARGLLAGEVRMMNEVLASEQVTATGAVHYRETSQGARGAYVAGPAHASSGAPPPASSAPSIGQDTDAVLALIGLEGHAVQALREQGIVG</sequence>
<dbReference type="KEGG" id="rdi:CMV14_17520"/>
<dbReference type="Gene3D" id="3.30.1540.10">
    <property type="entry name" value="formyl-coa transferase, domain 3"/>
    <property type="match status" value="1"/>
</dbReference>
<dbReference type="OrthoDB" id="5720311at2"/>
<feature type="region of interest" description="Disordered" evidence="2">
    <location>
        <begin position="336"/>
        <end position="356"/>
    </location>
</feature>
<evidence type="ECO:0000256" key="1">
    <source>
        <dbReference type="ARBA" id="ARBA00022679"/>
    </source>
</evidence>
<keyword evidence="4" id="KW-1185">Reference proteome</keyword>
<evidence type="ECO:0000256" key="2">
    <source>
        <dbReference type="SAM" id="MobiDB-lite"/>
    </source>
</evidence>
<dbReference type="InterPro" id="IPR044855">
    <property type="entry name" value="CoA-Trfase_III_dom3_sf"/>
</dbReference>
<dbReference type="Gene3D" id="3.40.50.10540">
    <property type="entry name" value="Crotonobetainyl-coa:carnitine coa-transferase, domain 1"/>
    <property type="match status" value="1"/>
</dbReference>
<organism evidence="3 4">
    <name type="scientific">Rhizorhabdus dicambivorans</name>
    <dbReference type="NCBI Taxonomy" id="1850238"/>
    <lineage>
        <taxon>Bacteria</taxon>
        <taxon>Pseudomonadati</taxon>
        <taxon>Pseudomonadota</taxon>
        <taxon>Alphaproteobacteria</taxon>
        <taxon>Sphingomonadales</taxon>
        <taxon>Sphingomonadaceae</taxon>
        <taxon>Rhizorhabdus</taxon>
    </lineage>
</organism>
<dbReference type="Proteomes" id="UP000218934">
    <property type="component" value="Unassembled WGS sequence"/>
</dbReference>
<accession>A0A2A4G078</accession>
<evidence type="ECO:0000313" key="3">
    <source>
        <dbReference type="EMBL" id="PCE43097.1"/>
    </source>
</evidence>
<name>A0A2A4G078_9SPHN</name>
<dbReference type="Pfam" id="PF02515">
    <property type="entry name" value="CoA_transf_3"/>
    <property type="match status" value="1"/>
</dbReference>
<evidence type="ECO:0000313" key="4">
    <source>
        <dbReference type="Proteomes" id="UP000218934"/>
    </source>
</evidence>
<dbReference type="PANTHER" id="PTHR48207:SF3">
    <property type="entry name" value="SUCCINATE--HYDROXYMETHYLGLUTARATE COA-TRANSFERASE"/>
    <property type="match status" value="1"/>
</dbReference>
<dbReference type="AlphaFoldDB" id="A0A2A4G078"/>
<dbReference type="EMBL" id="NWUF01000005">
    <property type="protein sequence ID" value="PCE43097.1"/>
    <property type="molecule type" value="Genomic_DNA"/>
</dbReference>
<comment type="caution">
    <text evidence="3">The sequence shown here is derived from an EMBL/GenBank/DDBJ whole genome shotgun (WGS) entry which is preliminary data.</text>
</comment>